<name>A0A062XQ77_9BACT</name>
<dbReference type="RefSeq" id="WP_038050479.1">
    <property type="nucleotide sequence ID" value="NZ_JMFG01000038.1"/>
</dbReference>
<protein>
    <submittedName>
        <fullName evidence="3">Cytochrome C</fullName>
    </submittedName>
</protein>
<keyword evidence="1" id="KW-0732">Signal</keyword>
<reference evidence="3 4" key="1">
    <citation type="submission" date="2014-04" db="EMBL/GenBank/DDBJ databases">
        <title>The Genome Sequence of Thermoanaerobaculum aquaticum MP-01, The First Cultivated Group 23 Acidobacterium.</title>
        <authorList>
            <person name="Stamps B.W."/>
            <person name="Losey N.A."/>
            <person name="Lawson P.A."/>
            <person name="Stevenson B.S."/>
        </authorList>
    </citation>
    <scope>NUCLEOTIDE SEQUENCE [LARGE SCALE GENOMIC DNA]</scope>
    <source>
        <strain evidence="3 4">MP-01</strain>
    </source>
</reference>
<dbReference type="Gene3D" id="3.50.70.20">
    <property type="entry name" value="Cytochrome P460"/>
    <property type="match status" value="1"/>
</dbReference>
<evidence type="ECO:0000313" key="3">
    <source>
        <dbReference type="EMBL" id="KDA52918.1"/>
    </source>
</evidence>
<sequence>MKRWMLGLALLAMATAWGLAEKAKGVSYPEGYRRWYHVKTLVLQAGHPLYDAFGGIHHVYANEKAKQGLSTGKYANGAVFVFDLLEAPVEGNALSEGSRKVLAVMEKDSNRFADTGGWGFQAFSAGDPQKPIVVNAKEQCFSCHESQKDKDFVFSTWRP</sequence>
<feature type="chain" id="PRO_5001620215" evidence="1">
    <location>
        <begin position="21"/>
        <end position="159"/>
    </location>
</feature>
<dbReference type="CDD" id="cd20752">
    <property type="entry name" value="cyt_c'_beta"/>
    <property type="match status" value="1"/>
</dbReference>
<dbReference type="InterPro" id="IPR038142">
    <property type="entry name" value="Cytochrome_P460_sp"/>
</dbReference>
<organism evidence="3 4">
    <name type="scientific">Thermoanaerobaculum aquaticum</name>
    <dbReference type="NCBI Taxonomy" id="1312852"/>
    <lineage>
        <taxon>Bacteria</taxon>
        <taxon>Pseudomonadati</taxon>
        <taxon>Acidobacteriota</taxon>
        <taxon>Thermoanaerobaculia</taxon>
        <taxon>Thermoanaerobaculales</taxon>
        <taxon>Thermoanaerobaculaceae</taxon>
        <taxon>Thermoanaerobaculum</taxon>
    </lineage>
</organism>
<dbReference type="InterPro" id="IPR032033">
    <property type="entry name" value="Cytochrome_P460"/>
</dbReference>
<feature type="domain" description="Cytochrome P460" evidence="2">
    <location>
        <begin position="29"/>
        <end position="155"/>
    </location>
</feature>
<evidence type="ECO:0000259" key="2">
    <source>
        <dbReference type="Pfam" id="PF16694"/>
    </source>
</evidence>
<dbReference type="STRING" id="1312852.EG19_08760"/>
<dbReference type="SMR" id="A0A062XQ77"/>
<proteinExistence type="predicted"/>
<dbReference type="AlphaFoldDB" id="A0A062XQ77"/>
<accession>A0A062XQ77</accession>
<dbReference type="Pfam" id="PF16694">
    <property type="entry name" value="Cytochrome_P460"/>
    <property type="match status" value="1"/>
</dbReference>
<dbReference type="OrthoDB" id="511546at2"/>
<feature type="signal peptide" evidence="1">
    <location>
        <begin position="1"/>
        <end position="20"/>
    </location>
</feature>
<dbReference type="EMBL" id="JMFG01000038">
    <property type="protein sequence ID" value="KDA52918.1"/>
    <property type="molecule type" value="Genomic_DNA"/>
</dbReference>
<comment type="caution">
    <text evidence="3">The sequence shown here is derived from an EMBL/GenBank/DDBJ whole genome shotgun (WGS) entry which is preliminary data.</text>
</comment>
<keyword evidence="4" id="KW-1185">Reference proteome</keyword>
<evidence type="ECO:0000256" key="1">
    <source>
        <dbReference type="SAM" id="SignalP"/>
    </source>
</evidence>
<dbReference type="Proteomes" id="UP000027284">
    <property type="component" value="Unassembled WGS sequence"/>
</dbReference>
<gene>
    <name evidence="3" type="ORF">EG19_08760</name>
</gene>
<evidence type="ECO:0000313" key="4">
    <source>
        <dbReference type="Proteomes" id="UP000027284"/>
    </source>
</evidence>